<dbReference type="Pfam" id="PF00583">
    <property type="entry name" value="Acetyltransf_1"/>
    <property type="match status" value="1"/>
</dbReference>
<keyword evidence="2" id="KW-0808">Transferase</keyword>
<dbReference type="PROSITE" id="PS51186">
    <property type="entry name" value="GNAT"/>
    <property type="match status" value="1"/>
</dbReference>
<feature type="domain" description="N-acetyltransferase" evidence="1">
    <location>
        <begin position="1"/>
        <end position="143"/>
    </location>
</feature>
<accession>A0A841U6F7</accession>
<dbReference type="SUPFAM" id="SSF55729">
    <property type="entry name" value="Acyl-CoA N-acyltransferases (Nat)"/>
    <property type="match status" value="1"/>
</dbReference>
<sequence>MLYDLKPDLERPEVLELLEMTVFPDPERLERAIGEYRDDPRNELRGYRSEEENRLIGLIGSRLDPEGELEIRHIAVVPDERGRGYGRAMILELLAEKDPRVIVARTDEEAVDFYRNIGFTIESLGETVPGTERFKCTYVTELDETE</sequence>
<organism evidence="2 3">
    <name type="scientific">Cohnella xylanilytica</name>
    <dbReference type="NCBI Taxonomy" id="557555"/>
    <lineage>
        <taxon>Bacteria</taxon>
        <taxon>Bacillati</taxon>
        <taxon>Bacillota</taxon>
        <taxon>Bacilli</taxon>
        <taxon>Bacillales</taxon>
        <taxon>Paenibacillaceae</taxon>
        <taxon>Cohnella</taxon>
    </lineage>
</organism>
<proteinExistence type="predicted"/>
<protein>
    <submittedName>
        <fullName evidence="2">GNAT family N-acetyltransferase</fullName>
    </submittedName>
</protein>
<name>A0A841U6F7_9BACL</name>
<evidence type="ECO:0000313" key="3">
    <source>
        <dbReference type="Proteomes" id="UP000553776"/>
    </source>
</evidence>
<keyword evidence="3" id="KW-1185">Reference proteome</keyword>
<dbReference type="RefSeq" id="WP_185137603.1">
    <property type="nucleotide sequence ID" value="NZ_BORM01000052.1"/>
</dbReference>
<dbReference type="AlphaFoldDB" id="A0A841U6F7"/>
<evidence type="ECO:0000313" key="2">
    <source>
        <dbReference type="EMBL" id="MBB6693624.1"/>
    </source>
</evidence>
<dbReference type="Gene3D" id="3.40.630.30">
    <property type="match status" value="1"/>
</dbReference>
<dbReference type="EMBL" id="JACJVR010000076">
    <property type="protein sequence ID" value="MBB6693624.1"/>
    <property type="molecule type" value="Genomic_DNA"/>
</dbReference>
<reference evidence="2 3" key="1">
    <citation type="submission" date="2020-08" db="EMBL/GenBank/DDBJ databases">
        <title>Cohnella phylogeny.</title>
        <authorList>
            <person name="Dunlap C."/>
        </authorList>
    </citation>
    <scope>NUCLEOTIDE SEQUENCE [LARGE SCALE GENOMIC DNA]</scope>
    <source>
        <strain evidence="2 3">DSM 25239</strain>
    </source>
</reference>
<dbReference type="CDD" id="cd04301">
    <property type="entry name" value="NAT_SF"/>
    <property type="match status" value="1"/>
</dbReference>
<dbReference type="InterPro" id="IPR016181">
    <property type="entry name" value="Acyl_CoA_acyltransferase"/>
</dbReference>
<evidence type="ECO:0000259" key="1">
    <source>
        <dbReference type="PROSITE" id="PS51186"/>
    </source>
</evidence>
<comment type="caution">
    <text evidence="2">The sequence shown here is derived from an EMBL/GenBank/DDBJ whole genome shotgun (WGS) entry which is preliminary data.</text>
</comment>
<dbReference type="InterPro" id="IPR000182">
    <property type="entry name" value="GNAT_dom"/>
</dbReference>
<dbReference type="GO" id="GO:0016747">
    <property type="term" value="F:acyltransferase activity, transferring groups other than amino-acyl groups"/>
    <property type="evidence" value="ECO:0007669"/>
    <property type="project" value="InterPro"/>
</dbReference>
<dbReference type="Proteomes" id="UP000553776">
    <property type="component" value="Unassembled WGS sequence"/>
</dbReference>
<gene>
    <name evidence="2" type="ORF">H7B90_19710</name>
</gene>